<evidence type="ECO:0000256" key="4">
    <source>
        <dbReference type="ARBA" id="ARBA00023242"/>
    </source>
</evidence>
<evidence type="ECO:0000259" key="5">
    <source>
        <dbReference type="PROSITE" id="PS50888"/>
    </source>
</evidence>
<proteinExistence type="predicted"/>
<organism evidence="6 7">
    <name type="scientific">Kalanchoe fedtschenkoi</name>
    <name type="common">Lavender scallops</name>
    <name type="synonym">South American air plant</name>
    <dbReference type="NCBI Taxonomy" id="63787"/>
    <lineage>
        <taxon>Eukaryota</taxon>
        <taxon>Viridiplantae</taxon>
        <taxon>Streptophyta</taxon>
        <taxon>Embryophyta</taxon>
        <taxon>Tracheophyta</taxon>
        <taxon>Spermatophyta</taxon>
        <taxon>Magnoliopsida</taxon>
        <taxon>eudicotyledons</taxon>
        <taxon>Gunneridae</taxon>
        <taxon>Pentapetalae</taxon>
        <taxon>Saxifragales</taxon>
        <taxon>Crassulaceae</taxon>
        <taxon>Kalanchoe</taxon>
    </lineage>
</organism>
<dbReference type="GO" id="GO:0005634">
    <property type="term" value="C:nucleus"/>
    <property type="evidence" value="ECO:0007669"/>
    <property type="project" value="UniProtKB-SubCell"/>
</dbReference>
<dbReference type="SMART" id="SM00353">
    <property type="entry name" value="HLH"/>
    <property type="match status" value="1"/>
</dbReference>
<dbReference type="GO" id="GO:0048658">
    <property type="term" value="P:anther wall tapetum development"/>
    <property type="evidence" value="ECO:0007669"/>
    <property type="project" value="InterPro"/>
</dbReference>
<dbReference type="EnsemblPlants" id="Kaladp0035s0085.7.v1.1">
    <property type="protein sequence ID" value="Kaladp0035s0085.7.v1.1"/>
    <property type="gene ID" value="Kaladp0035s0085.v1.1"/>
</dbReference>
<keyword evidence="2" id="KW-0805">Transcription regulation</keyword>
<dbReference type="EnsemblPlants" id="Kaladp0035s0085.4.v1.1">
    <property type="protein sequence ID" value="Kaladp0035s0085.4.v1.1"/>
    <property type="gene ID" value="Kaladp0035s0085.v1.1"/>
</dbReference>
<dbReference type="InterPro" id="IPR036638">
    <property type="entry name" value="HLH_DNA-bd_sf"/>
</dbReference>
<reference evidence="6" key="1">
    <citation type="submission" date="2021-01" db="UniProtKB">
        <authorList>
            <consortium name="EnsemblPlants"/>
        </authorList>
    </citation>
    <scope>IDENTIFICATION</scope>
</reference>
<dbReference type="PANTHER" id="PTHR46834:SF1">
    <property type="entry name" value="TRANSCRIPTION FACTOR BHLH10"/>
    <property type="match status" value="1"/>
</dbReference>
<evidence type="ECO:0000256" key="2">
    <source>
        <dbReference type="ARBA" id="ARBA00023015"/>
    </source>
</evidence>
<dbReference type="Gramene" id="Kaladp0035s0085.7.v1.1">
    <property type="protein sequence ID" value="Kaladp0035s0085.7.v1.1"/>
    <property type="gene ID" value="Kaladp0035s0085.v1.1"/>
</dbReference>
<protein>
    <recommendedName>
        <fullName evidence="5">BHLH domain-containing protein</fullName>
    </recommendedName>
</protein>
<dbReference type="SUPFAM" id="SSF47459">
    <property type="entry name" value="HLH, helix-loop-helix DNA-binding domain"/>
    <property type="match status" value="1"/>
</dbReference>
<evidence type="ECO:0000256" key="1">
    <source>
        <dbReference type="ARBA" id="ARBA00004123"/>
    </source>
</evidence>
<name>A0A7N0TG82_KALFE</name>
<keyword evidence="3" id="KW-0804">Transcription</keyword>
<dbReference type="InterPro" id="IPR045895">
    <property type="entry name" value="bHLH91-like"/>
</dbReference>
<dbReference type="InterPro" id="IPR011598">
    <property type="entry name" value="bHLH_dom"/>
</dbReference>
<dbReference type="Gramene" id="Kaladp0035s0085.1.v1.1">
    <property type="protein sequence ID" value="Kaladp0035s0085.1.v1.1"/>
    <property type="gene ID" value="Kaladp0035s0085.v1.1"/>
</dbReference>
<sequence length="438" mass="48798">MAASKDTSSFDATSVPEEGLHVANMMASSTTNSFEENMKFPGEEFSHSSHKLGFGIMDNHYYASNSSADNLMQEVLCDSNQDPAGDQMSWNAHGVNEMQNGHRGFHVPNLQDHPYPATHELLDLFNLPRCSASSFVPNSLISFSNPVHKVSNFNSSLGFLGDHTQPENMPASANLYDPLYQMSPPPQQPSIRELIQSTLPRCCNFSGLNGSLYGGEDERDVVGGAYQDLEGRDFDSEVLEFTGEKPRKGKGKEGNATERKRRVEFSGKYDALKSLLPSPNKPDRASIVGEAIDYIKELKRTVSELKSLVEKKKCGKERNKKPKTEEDGFGDYNGSLRCSWLQRKSKDAEVDVRIIDDEVTIKLVQRKRINCLLLVTKILDELQLDLQHVAGGHAGDFYSFLFNTKIYEGSYVYATGIANRLLEAVERQYAAVPPSSKY</sequence>
<dbReference type="GO" id="GO:0046983">
    <property type="term" value="F:protein dimerization activity"/>
    <property type="evidence" value="ECO:0007669"/>
    <property type="project" value="InterPro"/>
</dbReference>
<dbReference type="Gramene" id="Kaladp0035s0085.4.v1.1">
    <property type="protein sequence ID" value="Kaladp0035s0085.4.v1.1"/>
    <property type="gene ID" value="Kaladp0035s0085.v1.1"/>
</dbReference>
<dbReference type="EnsemblPlants" id="Kaladp0035s0085.1.v1.1">
    <property type="protein sequence ID" value="Kaladp0035s0085.1.v1.1"/>
    <property type="gene ID" value="Kaladp0035s0085.v1.1"/>
</dbReference>
<dbReference type="Gramene" id="Kaladp0035s0085.5.v1.1">
    <property type="protein sequence ID" value="Kaladp0035s0085.5.v1.1"/>
    <property type="gene ID" value="Kaladp0035s0085.v1.1"/>
</dbReference>
<evidence type="ECO:0000313" key="7">
    <source>
        <dbReference type="Proteomes" id="UP000594263"/>
    </source>
</evidence>
<dbReference type="InterPro" id="IPR045896">
    <property type="entry name" value="MYC1-like_bHLH"/>
</dbReference>
<dbReference type="AlphaFoldDB" id="A0A7N0TG82"/>
<dbReference type="Gene3D" id="4.10.280.10">
    <property type="entry name" value="Helix-loop-helix DNA-binding domain"/>
    <property type="match status" value="1"/>
</dbReference>
<dbReference type="OMA" id="PPCENQY"/>
<accession>A0A7N0TG82</accession>
<keyword evidence="4" id="KW-0539">Nucleus</keyword>
<comment type="subcellular location">
    <subcellularLocation>
        <location evidence="1">Nucleus</location>
    </subcellularLocation>
</comment>
<feature type="domain" description="BHLH" evidence="5">
    <location>
        <begin position="249"/>
        <end position="298"/>
    </location>
</feature>
<dbReference type="PROSITE" id="PS50888">
    <property type="entry name" value="BHLH"/>
    <property type="match status" value="1"/>
</dbReference>
<dbReference type="EnsemblPlants" id="Kaladp0035s0085.5.v1.1">
    <property type="protein sequence ID" value="Kaladp0035s0085.5.v1.1"/>
    <property type="gene ID" value="Kaladp0035s0085.v1.1"/>
</dbReference>
<dbReference type="CDD" id="cd18918">
    <property type="entry name" value="bHLH_AtMYC1_like"/>
    <property type="match status" value="1"/>
</dbReference>
<dbReference type="Pfam" id="PF00010">
    <property type="entry name" value="HLH"/>
    <property type="match status" value="1"/>
</dbReference>
<dbReference type="PANTHER" id="PTHR46834">
    <property type="entry name" value="TRANSCRIPTION FACTOR BHLH91"/>
    <property type="match status" value="1"/>
</dbReference>
<dbReference type="Gramene" id="Kaladp0035s0085.6.v1.1">
    <property type="protein sequence ID" value="Kaladp0035s0085.6.v1.1"/>
    <property type="gene ID" value="Kaladp0035s0085.v1.1"/>
</dbReference>
<evidence type="ECO:0000313" key="6">
    <source>
        <dbReference type="EnsemblPlants" id="Kaladp0035s0085.4.v1.1"/>
    </source>
</evidence>
<keyword evidence="7" id="KW-1185">Reference proteome</keyword>
<evidence type="ECO:0000256" key="3">
    <source>
        <dbReference type="ARBA" id="ARBA00023163"/>
    </source>
</evidence>
<dbReference type="EnsemblPlants" id="Kaladp0035s0085.6.v1.1">
    <property type="protein sequence ID" value="Kaladp0035s0085.6.v1.1"/>
    <property type="gene ID" value="Kaladp0035s0085.v1.1"/>
</dbReference>
<dbReference type="Proteomes" id="UP000594263">
    <property type="component" value="Unplaced"/>
</dbReference>
<dbReference type="GO" id="GO:0006355">
    <property type="term" value="P:regulation of DNA-templated transcription"/>
    <property type="evidence" value="ECO:0007669"/>
    <property type="project" value="InterPro"/>
</dbReference>